<keyword evidence="5" id="KW-0653">Protein transport</keyword>
<dbReference type="InterPro" id="IPR000727">
    <property type="entry name" value="T_SNARE_dom"/>
</dbReference>
<feature type="transmembrane region" description="Helical" evidence="11">
    <location>
        <begin position="454"/>
        <end position="475"/>
    </location>
</feature>
<dbReference type="GO" id="GO:0000149">
    <property type="term" value="F:SNARE binding"/>
    <property type="evidence" value="ECO:0007669"/>
    <property type="project" value="TreeGrafter"/>
</dbReference>
<evidence type="ECO:0000256" key="10">
    <source>
        <dbReference type="SAM" id="MobiDB-lite"/>
    </source>
</evidence>
<dbReference type="RefSeq" id="XP_025365146.1">
    <property type="nucleotide sequence ID" value="XM_025505114.1"/>
</dbReference>
<dbReference type="GO" id="GO:0000139">
    <property type="term" value="C:Golgi membrane"/>
    <property type="evidence" value="ECO:0007669"/>
    <property type="project" value="UniProtKB-SubCell"/>
</dbReference>
<dbReference type="PROSITE" id="PS00914">
    <property type="entry name" value="SYNTAXIN"/>
    <property type="match status" value="1"/>
</dbReference>
<dbReference type="InterPro" id="IPR045242">
    <property type="entry name" value="Syntaxin"/>
</dbReference>
<dbReference type="InterPro" id="IPR006012">
    <property type="entry name" value="Syntaxin/epimorphin_CS"/>
</dbReference>
<dbReference type="CDD" id="cd15845">
    <property type="entry name" value="SNARE_syntaxin16"/>
    <property type="match status" value="1"/>
</dbReference>
<dbReference type="SUPFAM" id="SSF47661">
    <property type="entry name" value="t-snare proteins"/>
    <property type="match status" value="1"/>
</dbReference>
<evidence type="ECO:0000256" key="9">
    <source>
        <dbReference type="ARBA" id="ARBA00023136"/>
    </source>
</evidence>
<dbReference type="InterPro" id="IPR010989">
    <property type="entry name" value="SNARE"/>
</dbReference>
<dbReference type="PANTHER" id="PTHR19957:SF83">
    <property type="entry name" value="SYNTAXIN-16"/>
    <property type="match status" value="1"/>
</dbReference>
<dbReference type="PROSITE" id="PS50192">
    <property type="entry name" value="T_SNARE"/>
    <property type="match status" value="1"/>
</dbReference>
<feature type="region of interest" description="Disordered" evidence="10">
    <location>
        <begin position="1"/>
        <end position="44"/>
    </location>
</feature>
<proteinExistence type="inferred from homology"/>
<evidence type="ECO:0000256" key="5">
    <source>
        <dbReference type="ARBA" id="ARBA00022927"/>
    </source>
</evidence>
<sequence length="480" mass="52869">MISRSATPTGQSSFWSRSSTPPVSGRLHPDNTNSHHAASSSTSSVEADFVLGVTRSRTLLFLSYRDSVPRSGASRRVRRPTSDIPRLTDGSPAAGDPLGASSKGKGKGKAKADNGGVYFDFDDEDDMQPSNSSQGYRDDYEDAEQGEASGLLDPTRPSVDGHRQRDHLSLDMDGPSSSSSHATLPPRWVDVSDQIDSILSSSLPSQISTLDRLQAKHLLPGFVDRTAEEREIARLQGEITREFSKCTKMIAGLAQDLQRKMQLRGGAGGMTKEEAILAKNVQTALAQRVQSASGQFRKKQTNYMQRLRGQDVRHREVIGELGLGPRQGKAGSVVGQDGGEELAAREDMELGQQHLSSQPGQQQQQDLLLIEGDRQQNLGDDDINQRHNEITRLASSIVELSQLFQDLQGLVLDQGSLVDRIDYNIESMARDMERADEELKVATRTQRRTGRGQCILFLILLCALLVTIIIVKPFWRFFFP</sequence>
<accession>A0A316UZX7</accession>
<dbReference type="GO" id="GO:0031201">
    <property type="term" value="C:SNARE complex"/>
    <property type="evidence" value="ECO:0007669"/>
    <property type="project" value="TreeGrafter"/>
</dbReference>
<dbReference type="Proteomes" id="UP000245884">
    <property type="component" value="Unassembled WGS sequence"/>
</dbReference>
<reference evidence="13 14" key="1">
    <citation type="journal article" date="2018" name="Mol. Biol. Evol.">
        <title>Broad Genomic Sampling Reveals a Smut Pathogenic Ancestry of the Fungal Clade Ustilaginomycotina.</title>
        <authorList>
            <person name="Kijpornyongpan T."/>
            <person name="Mondo S.J."/>
            <person name="Barry K."/>
            <person name="Sandor L."/>
            <person name="Lee J."/>
            <person name="Lipzen A."/>
            <person name="Pangilinan J."/>
            <person name="LaButti K."/>
            <person name="Hainaut M."/>
            <person name="Henrissat B."/>
            <person name="Grigoriev I.V."/>
            <person name="Spatafora J.W."/>
            <person name="Aime M.C."/>
        </authorList>
    </citation>
    <scope>NUCLEOTIDE SEQUENCE [LARGE SCALE GENOMIC DNA]</scope>
    <source>
        <strain evidence="13 14">MCA 5214</strain>
    </source>
</reference>
<keyword evidence="9 11" id="KW-0472">Membrane</keyword>
<dbReference type="SMART" id="SM00397">
    <property type="entry name" value="t_SNARE"/>
    <property type="match status" value="1"/>
</dbReference>
<keyword evidence="4 11" id="KW-0812">Transmembrane</keyword>
<keyword evidence="8" id="KW-0175">Coiled coil</keyword>
<organism evidence="13 14">
    <name type="scientific">Jaminaea rosea</name>
    <dbReference type="NCBI Taxonomy" id="1569628"/>
    <lineage>
        <taxon>Eukaryota</taxon>
        <taxon>Fungi</taxon>
        <taxon>Dikarya</taxon>
        <taxon>Basidiomycota</taxon>
        <taxon>Ustilaginomycotina</taxon>
        <taxon>Exobasidiomycetes</taxon>
        <taxon>Microstromatales</taxon>
        <taxon>Microstromatales incertae sedis</taxon>
        <taxon>Jaminaea</taxon>
    </lineage>
</organism>
<dbReference type="GO" id="GO:0005484">
    <property type="term" value="F:SNAP receptor activity"/>
    <property type="evidence" value="ECO:0007669"/>
    <property type="project" value="InterPro"/>
</dbReference>
<keyword evidence="7" id="KW-0333">Golgi apparatus</keyword>
<gene>
    <name evidence="13" type="ORF">BDZ90DRAFT_229548</name>
</gene>
<keyword evidence="14" id="KW-1185">Reference proteome</keyword>
<feature type="region of interest" description="Disordered" evidence="10">
    <location>
        <begin position="69"/>
        <end position="185"/>
    </location>
</feature>
<name>A0A316UZX7_9BASI</name>
<comment type="similarity">
    <text evidence="2">Belongs to the syntaxin family.</text>
</comment>
<dbReference type="PANTHER" id="PTHR19957">
    <property type="entry name" value="SYNTAXIN"/>
    <property type="match status" value="1"/>
</dbReference>
<evidence type="ECO:0000256" key="2">
    <source>
        <dbReference type="ARBA" id="ARBA00009063"/>
    </source>
</evidence>
<dbReference type="GO" id="GO:0006906">
    <property type="term" value="P:vesicle fusion"/>
    <property type="evidence" value="ECO:0007669"/>
    <property type="project" value="TreeGrafter"/>
</dbReference>
<feature type="domain" description="T-SNARE coiled-coil homology" evidence="12">
    <location>
        <begin position="380"/>
        <end position="442"/>
    </location>
</feature>
<protein>
    <submittedName>
        <fullName evidence="13">t-SNARE</fullName>
    </submittedName>
</protein>
<dbReference type="GO" id="GO:0048278">
    <property type="term" value="P:vesicle docking"/>
    <property type="evidence" value="ECO:0007669"/>
    <property type="project" value="TreeGrafter"/>
</dbReference>
<feature type="compositionally biased region" description="Polar residues" evidence="10">
    <location>
        <begin position="1"/>
        <end position="22"/>
    </location>
</feature>
<evidence type="ECO:0000256" key="6">
    <source>
        <dbReference type="ARBA" id="ARBA00022989"/>
    </source>
</evidence>
<evidence type="ECO:0000313" key="14">
    <source>
        <dbReference type="Proteomes" id="UP000245884"/>
    </source>
</evidence>
<comment type="subcellular location">
    <subcellularLocation>
        <location evidence="1">Golgi apparatus membrane</location>
        <topology evidence="1">Single-pass type IV membrane protein</topology>
    </subcellularLocation>
</comment>
<evidence type="ECO:0000256" key="3">
    <source>
        <dbReference type="ARBA" id="ARBA00022448"/>
    </source>
</evidence>
<evidence type="ECO:0000256" key="1">
    <source>
        <dbReference type="ARBA" id="ARBA00004409"/>
    </source>
</evidence>
<dbReference type="GO" id="GO:0006886">
    <property type="term" value="P:intracellular protein transport"/>
    <property type="evidence" value="ECO:0007669"/>
    <property type="project" value="InterPro"/>
</dbReference>
<dbReference type="EMBL" id="KZ819662">
    <property type="protein sequence ID" value="PWN30534.1"/>
    <property type="molecule type" value="Genomic_DNA"/>
</dbReference>
<dbReference type="GeneID" id="37026937"/>
<dbReference type="AlphaFoldDB" id="A0A316UZX7"/>
<evidence type="ECO:0000256" key="11">
    <source>
        <dbReference type="SAM" id="Phobius"/>
    </source>
</evidence>
<evidence type="ECO:0000256" key="8">
    <source>
        <dbReference type="ARBA" id="ARBA00023054"/>
    </source>
</evidence>
<feature type="compositionally biased region" description="Basic and acidic residues" evidence="10">
    <location>
        <begin position="159"/>
        <end position="170"/>
    </location>
</feature>
<keyword evidence="3" id="KW-0813">Transport</keyword>
<dbReference type="Pfam" id="PF05739">
    <property type="entry name" value="SNARE"/>
    <property type="match status" value="1"/>
</dbReference>
<evidence type="ECO:0000256" key="4">
    <source>
        <dbReference type="ARBA" id="ARBA00022692"/>
    </source>
</evidence>
<evidence type="ECO:0000256" key="7">
    <source>
        <dbReference type="ARBA" id="ARBA00023034"/>
    </source>
</evidence>
<evidence type="ECO:0000259" key="12">
    <source>
        <dbReference type="PROSITE" id="PS50192"/>
    </source>
</evidence>
<dbReference type="OrthoDB" id="10251371at2759"/>
<feature type="compositionally biased region" description="Low complexity" evidence="10">
    <location>
        <begin position="31"/>
        <end position="44"/>
    </location>
</feature>
<keyword evidence="6 11" id="KW-1133">Transmembrane helix</keyword>
<dbReference type="Gene3D" id="1.20.58.70">
    <property type="match status" value="1"/>
</dbReference>
<evidence type="ECO:0000313" key="13">
    <source>
        <dbReference type="EMBL" id="PWN30534.1"/>
    </source>
</evidence>
<dbReference type="STRING" id="1569628.A0A316UZX7"/>